<evidence type="ECO:0000313" key="2">
    <source>
        <dbReference type="EMBL" id="KKN17471.1"/>
    </source>
</evidence>
<protein>
    <submittedName>
        <fullName evidence="2">Uncharacterized protein</fullName>
    </submittedName>
</protein>
<evidence type="ECO:0000256" key="1">
    <source>
        <dbReference type="SAM" id="Coils"/>
    </source>
</evidence>
<feature type="coiled-coil region" evidence="1">
    <location>
        <begin position="38"/>
        <end position="252"/>
    </location>
</feature>
<dbReference type="EMBL" id="LAZR01003517">
    <property type="protein sequence ID" value="KKN17471.1"/>
    <property type="molecule type" value="Genomic_DNA"/>
</dbReference>
<feature type="coiled-coil region" evidence="1">
    <location>
        <begin position="292"/>
        <end position="354"/>
    </location>
</feature>
<organism evidence="2">
    <name type="scientific">marine sediment metagenome</name>
    <dbReference type="NCBI Taxonomy" id="412755"/>
    <lineage>
        <taxon>unclassified sequences</taxon>
        <taxon>metagenomes</taxon>
        <taxon>ecological metagenomes</taxon>
    </lineage>
</organism>
<comment type="caution">
    <text evidence="2">The sequence shown here is derived from an EMBL/GenBank/DDBJ whole genome shotgun (WGS) entry which is preliminary data.</text>
</comment>
<sequence>MSEEHEHQEDSDNKSIVDALSTLGWVEEDDEEEIISAEDNLEEQITFFRDENKRLIGEINQKNEIVHKLEVDIQDLIEKTEGKTMQSQAVQKLYETIEEKNDEIENLNLLLDEQSKKLNRIINDQIDRIKELLEQIEEFKSNDTDNQDLNKNLQEKDNKIKELMEQLKYLESDSIHKSKFEKLEVLLERKDEIITEKEKEIFSNENSLETANKKIQDLQQQFETVNLMKKDLEKKTERNKTLVVELEGLKQKILSNQDLIVHIEKKLEIAHKSSGSLTGKFEIELGSIRNMLDDRDEEIKGLIEEKRKIQIEQEDSKRREEKINIEIHQMKDENIKMESEIVELKKKIKLMRRDLKKA</sequence>
<proteinExistence type="predicted"/>
<accession>A0A0F9QWJ1</accession>
<gene>
    <name evidence="2" type="ORF">LCGC14_0965580</name>
</gene>
<dbReference type="AlphaFoldDB" id="A0A0F9QWJ1"/>
<reference evidence="2" key="1">
    <citation type="journal article" date="2015" name="Nature">
        <title>Complex archaea that bridge the gap between prokaryotes and eukaryotes.</title>
        <authorList>
            <person name="Spang A."/>
            <person name="Saw J.H."/>
            <person name="Jorgensen S.L."/>
            <person name="Zaremba-Niedzwiedzka K."/>
            <person name="Martijn J."/>
            <person name="Lind A.E."/>
            <person name="van Eijk R."/>
            <person name="Schleper C."/>
            <person name="Guy L."/>
            <person name="Ettema T.J."/>
        </authorList>
    </citation>
    <scope>NUCLEOTIDE SEQUENCE</scope>
</reference>
<name>A0A0F9QWJ1_9ZZZZ</name>
<keyword evidence="1" id="KW-0175">Coiled coil</keyword>